<keyword evidence="2" id="KW-1185">Reference proteome</keyword>
<proteinExistence type="predicted"/>
<evidence type="ECO:0000313" key="2">
    <source>
        <dbReference type="Proteomes" id="UP001156691"/>
    </source>
</evidence>
<evidence type="ECO:0000313" key="1">
    <source>
        <dbReference type="EMBL" id="GLQ53750.1"/>
    </source>
</evidence>
<organism evidence="1 2">
    <name type="scientific">Devosia nitrariae</name>
    <dbReference type="NCBI Taxonomy" id="2071872"/>
    <lineage>
        <taxon>Bacteria</taxon>
        <taxon>Pseudomonadati</taxon>
        <taxon>Pseudomonadota</taxon>
        <taxon>Alphaproteobacteria</taxon>
        <taxon>Hyphomicrobiales</taxon>
        <taxon>Devosiaceae</taxon>
        <taxon>Devosia</taxon>
    </lineage>
</organism>
<sequence>MGLGSPVDLANLALRGGAAVLNATTGSDIQLPVDTVGGYQTFRQLLAPTIAPESDDPINQIARRGLQEVGSTLIPSGIHGRVARTGRSAASELKTVASDVATAAGAGAGAGIAQQIAPDNPYLELAGQLLGGTAAIGLTQGAKHVITPFPVDPNRQAANEVMAREGIDISAGQWTDSPWLRRVESELGDGPATFNENQREQFTQAALAHAGISAPRATPQVITRAYDEIGAQLDAVAARNPLKPDEQLLREFESVAKSYNSNLAESMRVPFVVEMANALDRYERFGWPISGNAYRNMRSSIRSFTDRKGNDEDLTQALRGFQAALDDAMERSMLAAESPDIGDWQQARSDYRNLTVLQNAADPDGLISPDLLDAAVRTSREDPYVLGQSGELPGLAHAGTTTMTPLPQRRKWVVQGLDLGMPAAMGAAMGYDLGGDMIDTVPGALAGAAVGKVASNAAGRLLHSDPVFGYLTNQLLTEPSDVAKLLVAPSIGGVINNVAQPPDDPDPPLSILVEGAQAR</sequence>
<name>A0ABQ5W101_9HYPH</name>
<accession>A0ABQ5W101</accession>
<protein>
    <recommendedName>
        <fullName evidence="3">Large polyvalent protein associated domain-containing protein</fullName>
    </recommendedName>
</protein>
<dbReference type="Proteomes" id="UP001156691">
    <property type="component" value="Unassembled WGS sequence"/>
</dbReference>
<evidence type="ECO:0008006" key="3">
    <source>
        <dbReference type="Google" id="ProtNLM"/>
    </source>
</evidence>
<gene>
    <name evidence="1" type="ORF">GCM10010862_10090</name>
</gene>
<comment type="caution">
    <text evidence="1">The sequence shown here is derived from an EMBL/GenBank/DDBJ whole genome shotgun (WGS) entry which is preliminary data.</text>
</comment>
<reference evidence="2" key="1">
    <citation type="journal article" date="2019" name="Int. J. Syst. Evol. Microbiol.">
        <title>The Global Catalogue of Microorganisms (GCM) 10K type strain sequencing project: providing services to taxonomists for standard genome sequencing and annotation.</title>
        <authorList>
            <consortium name="The Broad Institute Genomics Platform"/>
            <consortium name="The Broad Institute Genome Sequencing Center for Infectious Disease"/>
            <person name="Wu L."/>
            <person name="Ma J."/>
        </authorList>
    </citation>
    <scope>NUCLEOTIDE SEQUENCE [LARGE SCALE GENOMIC DNA]</scope>
    <source>
        <strain evidence="2">NBRC 112416</strain>
    </source>
</reference>
<dbReference type="RefSeq" id="WP_284339199.1">
    <property type="nucleotide sequence ID" value="NZ_BSNS01000006.1"/>
</dbReference>
<dbReference type="EMBL" id="BSNS01000006">
    <property type="protein sequence ID" value="GLQ53750.1"/>
    <property type="molecule type" value="Genomic_DNA"/>
</dbReference>